<keyword evidence="5" id="KW-0411">Iron-sulfur</keyword>
<dbReference type="FunFam" id="3.30.70.20:FF:000035">
    <property type="entry name" value="Iron hydrogenase 1"/>
    <property type="match status" value="1"/>
</dbReference>
<dbReference type="GO" id="GO:0046872">
    <property type="term" value="F:metal ion binding"/>
    <property type="evidence" value="ECO:0007669"/>
    <property type="project" value="UniProtKB-KW"/>
</dbReference>
<evidence type="ECO:0000256" key="2">
    <source>
        <dbReference type="ARBA" id="ARBA00022723"/>
    </source>
</evidence>
<name>A0A7L7KRP1_9MOLU</name>
<gene>
    <name evidence="10" type="ORF">G4Z02_01475</name>
</gene>
<evidence type="ECO:0000256" key="6">
    <source>
        <dbReference type="SAM" id="Coils"/>
    </source>
</evidence>
<evidence type="ECO:0000313" key="11">
    <source>
        <dbReference type="Proteomes" id="UP000514720"/>
    </source>
</evidence>
<accession>A0A7L7KRP1</accession>
<dbReference type="GO" id="GO:0016491">
    <property type="term" value="F:oxidoreductase activity"/>
    <property type="evidence" value="ECO:0007669"/>
    <property type="project" value="InterPro"/>
</dbReference>
<dbReference type="PROSITE" id="PS00198">
    <property type="entry name" value="4FE4S_FER_1"/>
    <property type="match status" value="1"/>
</dbReference>
<dbReference type="KEGG" id="xcl:G4Z02_01475"/>
<dbReference type="Pfam" id="PF02906">
    <property type="entry name" value="Fe_hyd_lg_C"/>
    <property type="match status" value="2"/>
</dbReference>
<evidence type="ECO:0000259" key="9">
    <source>
        <dbReference type="PROSITE" id="PS51839"/>
    </source>
</evidence>
<dbReference type="PANTHER" id="PTHR11615">
    <property type="entry name" value="NITRATE, FORMATE, IRON DEHYDROGENASE"/>
    <property type="match status" value="1"/>
</dbReference>
<dbReference type="EMBL" id="CP048914">
    <property type="protein sequence ID" value="QMS84468.1"/>
    <property type="molecule type" value="Genomic_DNA"/>
</dbReference>
<keyword evidence="4" id="KW-0408">Iron</keyword>
<keyword evidence="11" id="KW-1185">Reference proteome</keyword>
<dbReference type="GO" id="GO:0051539">
    <property type="term" value="F:4 iron, 4 sulfur cluster binding"/>
    <property type="evidence" value="ECO:0007669"/>
    <property type="project" value="UniProtKB-KW"/>
</dbReference>
<dbReference type="PROSITE" id="PS51085">
    <property type="entry name" value="2FE2S_FER_2"/>
    <property type="match status" value="1"/>
</dbReference>
<evidence type="ECO:0000259" key="8">
    <source>
        <dbReference type="PROSITE" id="PS51379"/>
    </source>
</evidence>
<feature type="domain" description="4Fe-4S His(Cys)3-ligated-type" evidence="9">
    <location>
        <begin position="78"/>
        <end position="117"/>
    </location>
</feature>
<feature type="domain" description="2Fe-2S ferredoxin-type" evidence="7">
    <location>
        <begin position="2"/>
        <end position="78"/>
    </location>
</feature>
<evidence type="ECO:0000256" key="5">
    <source>
        <dbReference type="ARBA" id="ARBA00023014"/>
    </source>
</evidence>
<evidence type="ECO:0000259" key="7">
    <source>
        <dbReference type="PROSITE" id="PS51085"/>
    </source>
</evidence>
<reference evidence="10 11" key="1">
    <citation type="submission" date="2020-02" db="EMBL/GenBank/DDBJ databases">
        <authorList>
            <person name="Zheng R.K."/>
            <person name="Sun C.M."/>
        </authorList>
    </citation>
    <scope>NUCLEOTIDE SEQUENCE [LARGE SCALE GENOMIC DNA]</scope>
    <source>
        <strain evidence="11">zrk13</strain>
    </source>
</reference>
<dbReference type="InterPro" id="IPR017900">
    <property type="entry name" value="4Fe4S_Fe_S_CS"/>
</dbReference>
<dbReference type="SUPFAM" id="SSF54862">
    <property type="entry name" value="4Fe-4S ferredoxins"/>
    <property type="match status" value="1"/>
</dbReference>
<dbReference type="RefSeq" id="WP_258878081.1">
    <property type="nucleotide sequence ID" value="NZ_CP048914.1"/>
</dbReference>
<feature type="domain" description="4Fe-4S ferredoxin-type" evidence="8">
    <location>
        <begin position="137"/>
        <end position="170"/>
    </location>
</feature>
<dbReference type="PROSITE" id="PS51839">
    <property type="entry name" value="4FE4S_HC3"/>
    <property type="match status" value="1"/>
</dbReference>
<dbReference type="SUPFAM" id="SSF53920">
    <property type="entry name" value="Fe-only hydrogenase"/>
    <property type="match status" value="2"/>
</dbReference>
<dbReference type="InterPro" id="IPR050340">
    <property type="entry name" value="Cytosolic_Fe-S_CAF"/>
</dbReference>
<dbReference type="Gene3D" id="3.30.70.20">
    <property type="match status" value="1"/>
</dbReference>
<keyword evidence="2" id="KW-0479">Metal-binding</keyword>
<dbReference type="Gene3D" id="3.40.50.1780">
    <property type="match status" value="2"/>
</dbReference>
<keyword evidence="1" id="KW-0004">4Fe-4S</keyword>
<dbReference type="InterPro" id="IPR009016">
    <property type="entry name" value="Fe_hydrogenase"/>
</dbReference>
<keyword evidence="6" id="KW-0175">Coiled coil</keyword>
<dbReference type="Pfam" id="PF12838">
    <property type="entry name" value="Fer4_7"/>
    <property type="match status" value="1"/>
</dbReference>
<dbReference type="InterPro" id="IPR004108">
    <property type="entry name" value="Fe_hydrogenase_lsu_C"/>
</dbReference>
<evidence type="ECO:0000256" key="3">
    <source>
        <dbReference type="ARBA" id="ARBA00022737"/>
    </source>
</evidence>
<sequence>MAKITINGTTVKVKNGSTILSAAKSIGIDIPTLCFIEEINEIGFCRICVVEVEGEQDLVSACNTEIKSGMVIHTDSEKVIQSREATLQLLASRHRFDCWRCPKDGMCEFYDLLKQHDVVFDEFGPGIGRSKDIIAGSGISQDQSKCVLCKRCVAVCQNVVTANVLKFHDDDGMNPFVSPTVGLSFDQTGCVFCGQCVKACPTGTLFETDSTTEVLQFIRDDNNQVVVQLDKQASIAIAEEFGYPLETPFEETIGKTYEALEKLGFDVITNTDLGEDIQAIATAREFIKRRETGGTFPVFTTTCAASNRFVELYQFGIQPLKNAVTKATTKLNELETSLAEALANDEDSTTLDQQMSVAKEQLTLAKEALQEAINKRIQYLSPVKSPHILQGALLKHKMLATKAGNIKVVTVGTCSSKKYEITRNELTTNGVADVDAVLTAREVVKLVKQKGINYKALQGIKPHENITVSRPLVKGGPLMGTLQAIFELSHEKLIGDVSFKKVYGDKESDGIIEEAVVPFQGKKLWIARVQGGAAIKAFMTIMEKKAYDLVELQMCPGGCLNGGGMPIIKNLPTHEVIARREQALCTPDMPLWNPMHDPMLETIDVDDIEPLIHTTYTKKEFRRE</sequence>
<dbReference type="AlphaFoldDB" id="A0A7L7KRP1"/>
<evidence type="ECO:0000256" key="1">
    <source>
        <dbReference type="ARBA" id="ARBA00022485"/>
    </source>
</evidence>
<dbReference type="InterPro" id="IPR001041">
    <property type="entry name" value="2Fe-2S_ferredoxin-type"/>
</dbReference>
<feature type="domain" description="4Fe-4S ferredoxin-type" evidence="8">
    <location>
        <begin position="181"/>
        <end position="210"/>
    </location>
</feature>
<organism evidence="10 11">
    <name type="scientific">Candidatus Xianfuyuplasma coldseepsis</name>
    <dbReference type="NCBI Taxonomy" id="2782163"/>
    <lineage>
        <taxon>Bacteria</taxon>
        <taxon>Bacillati</taxon>
        <taxon>Mycoplasmatota</taxon>
        <taxon>Mollicutes</taxon>
        <taxon>Candidatus Izemoplasmatales</taxon>
        <taxon>Candidatus Izemoplasmataceae</taxon>
        <taxon>Candidatus Xianfuyuplasma</taxon>
    </lineage>
</organism>
<dbReference type="Gene3D" id="3.10.20.740">
    <property type="match status" value="1"/>
</dbReference>
<dbReference type="SUPFAM" id="SSF54292">
    <property type="entry name" value="2Fe-2S ferredoxin-like"/>
    <property type="match status" value="1"/>
</dbReference>
<dbReference type="InterPro" id="IPR019574">
    <property type="entry name" value="NADH_UbQ_OxRdtase_Gsu_4Fe4S-bd"/>
</dbReference>
<dbReference type="PROSITE" id="PS51379">
    <property type="entry name" value="4FE4S_FER_2"/>
    <property type="match status" value="2"/>
</dbReference>
<dbReference type="InterPro" id="IPR036010">
    <property type="entry name" value="2Fe-2S_ferredoxin-like_sf"/>
</dbReference>
<protein>
    <submittedName>
        <fullName evidence="10">4Fe-4S dicluster domain-containing protein</fullName>
    </submittedName>
</protein>
<dbReference type="Pfam" id="PF13510">
    <property type="entry name" value="Fer2_4"/>
    <property type="match status" value="1"/>
</dbReference>
<evidence type="ECO:0000313" key="10">
    <source>
        <dbReference type="EMBL" id="QMS84468.1"/>
    </source>
</evidence>
<feature type="coiled-coil region" evidence="6">
    <location>
        <begin position="324"/>
        <end position="375"/>
    </location>
</feature>
<keyword evidence="3" id="KW-0677">Repeat</keyword>
<proteinExistence type="predicted"/>
<dbReference type="CDD" id="cd00207">
    <property type="entry name" value="fer2"/>
    <property type="match status" value="1"/>
</dbReference>
<dbReference type="InterPro" id="IPR017896">
    <property type="entry name" value="4Fe4S_Fe-S-bd"/>
</dbReference>
<evidence type="ECO:0000256" key="4">
    <source>
        <dbReference type="ARBA" id="ARBA00023004"/>
    </source>
</evidence>
<dbReference type="Proteomes" id="UP000514720">
    <property type="component" value="Chromosome"/>
</dbReference>